<organism evidence="7 8">
    <name type="scientific">Phaeovulum vinaykumarii</name>
    <dbReference type="NCBI Taxonomy" id="407234"/>
    <lineage>
        <taxon>Bacteria</taxon>
        <taxon>Pseudomonadati</taxon>
        <taxon>Pseudomonadota</taxon>
        <taxon>Alphaproteobacteria</taxon>
        <taxon>Rhodobacterales</taxon>
        <taxon>Paracoccaceae</taxon>
        <taxon>Phaeovulum</taxon>
    </lineage>
</organism>
<keyword evidence="3 5" id="KW-0125">Carotenoid biosynthesis</keyword>
<evidence type="ECO:0000256" key="4">
    <source>
        <dbReference type="ARBA" id="ARBA00023002"/>
    </source>
</evidence>
<dbReference type="EMBL" id="FTOM01000001">
    <property type="protein sequence ID" value="SIS56046.1"/>
    <property type="molecule type" value="Genomic_DNA"/>
</dbReference>
<dbReference type="InterPro" id="IPR014105">
    <property type="entry name" value="Carotenoid/retinoid_OxRdtase"/>
</dbReference>
<dbReference type="SUPFAM" id="SSF51905">
    <property type="entry name" value="FAD/NAD(P)-binding domain"/>
    <property type="match status" value="1"/>
</dbReference>
<comment type="similarity">
    <text evidence="2 5">Belongs to the carotenoid/retinoid oxidoreductase family.</text>
</comment>
<evidence type="ECO:0000256" key="1">
    <source>
        <dbReference type="ARBA" id="ARBA00004829"/>
    </source>
</evidence>
<name>A0A1N7K3D5_9RHOB</name>
<dbReference type="InterPro" id="IPR054841">
    <property type="entry name" value="carotdesatCrtD"/>
</dbReference>
<dbReference type="Gene3D" id="3.50.50.60">
    <property type="entry name" value="FAD/NAD(P)-binding domain"/>
    <property type="match status" value="2"/>
</dbReference>
<dbReference type="InterPro" id="IPR002937">
    <property type="entry name" value="Amino_oxidase"/>
</dbReference>
<comment type="pathway">
    <text evidence="1 5">Carotenoid biosynthesis.</text>
</comment>
<dbReference type="RefSeq" id="WP_076363376.1">
    <property type="nucleotide sequence ID" value="NZ_FTOM01000001.1"/>
</dbReference>
<evidence type="ECO:0000256" key="5">
    <source>
        <dbReference type="RuleBase" id="RU362075"/>
    </source>
</evidence>
<dbReference type="GO" id="GO:0016627">
    <property type="term" value="F:oxidoreductase activity, acting on the CH-CH group of donors"/>
    <property type="evidence" value="ECO:0007669"/>
    <property type="project" value="UniProtKB-ARBA"/>
</dbReference>
<gene>
    <name evidence="7" type="ORF">SAMN05421795_101577</name>
</gene>
<evidence type="ECO:0000259" key="6">
    <source>
        <dbReference type="Pfam" id="PF01593"/>
    </source>
</evidence>
<evidence type="ECO:0000256" key="3">
    <source>
        <dbReference type="ARBA" id="ARBA00022746"/>
    </source>
</evidence>
<reference evidence="8" key="1">
    <citation type="submission" date="2017-01" db="EMBL/GenBank/DDBJ databases">
        <authorList>
            <person name="Varghese N."/>
            <person name="Submissions S."/>
        </authorList>
    </citation>
    <scope>NUCLEOTIDE SEQUENCE [LARGE SCALE GENOMIC DNA]</scope>
    <source>
        <strain evidence="8">DSM 18714</strain>
    </source>
</reference>
<dbReference type="InterPro" id="IPR036188">
    <property type="entry name" value="FAD/NAD-bd_sf"/>
</dbReference>
<dbReference type="OrthoDB" id="9774675at2"/>
<dbReference type="Pfam" id="PF01593">
    <property type="entry name" value="Amino_oxidase"/>
    <property type="match status" value="1"/>
</dbReference>
<evidence type="ECO:0000313" key="7">
    <source>
        <dbReference type="EMBL" id="SIS56046.1"/>
    </source>
</evidence>
<dbReference type="NCBIfam" id="TIGR02734">
    <property type="entry name" value="crtI_fam"/>
    <property type="match status" value="1"/>
</dbReference>
<dbReference type="AlphaFoldDB" id="A0A1N7K3D5"/>
<dbReference type="PANTHER" id="PTHR43734">
    <property type="entry name" value="PHYTOENE DESATURASE"/>
    <property type="match status" value="1"/>
</dbReference>
<dbReference type="Proteomes" id="UP000186098">
    <property type="component" value="Unassembled WGS sequence"/>
</dbReference>
<dbReference type="InterPro" id="IPR008150">
    <property type="entry name" value="Phytoene_DH_bac_CS"/>
</dbReference>
<keyword evidence="8" id="KW-1185">Reference proteome</keyword>
<dbReference type="GO" id="GO:0016117">
    <property type="term" value="P:carotenoid biosynthetic process"/>
    <property type="evidence" value="ECO:0007669"/>
    <property type="project" value="UniProtKB-KW"/>
</dbReference>
<proteinExistence type="inferred from homology"/>
<dbReference type="PANTHER" id="PTHR43734:SF7">
    <property type="entry name" value="4,4'-DIAPONEUROSPORENE OXYGENASE"/>
    <property type="match status" value="1"/>
</dbReference>
<protein>
    <submittedName>
        <fullName evidence="7">1-hydroxycarotenoid 3,4-desaturase</fullName>
    </submittedName>
</protein>
<feature type="domain" description="Amine oxidase" evidence="6">
    <location>
        <begin position="20"/>
        <end position="296"/>
    </location>
</feature>
<dbReference type="STRING" id="407234.SAMN05421795_101577"/>
<dbReference type="PROSITE" id="PS00982">
    <property type="entry name" value="PHYTOENE_DH"/>
    <property type="match status" value="1"/>
</dbReference>
<accession>A0A1N7K3D5</accession>
<dbReference type="NCBIfam" id="NF045637">
    <property type="entry name" value="carotdesatCrtDProt"/>
    <property type="match status" value="1"/>
</dbReference>
<sequence>MRQRQSGAPAQRIVVIGAGMGGLSSALRLAHAGHHVTLLEARSTPGGRMRTLPSEAGPVDAGPTVLTLRDVFDGLFSLVGERLEDHLRLIPQKVLARHWWTDGSQLDLTGDVDESAAFIRDWGGAQAEADFRRFDRLSGELYTAFDVPMMRRGDPNSIEIARAAMERSAIWPMLLPGVTLARAADRIFRDPRLRQLFGRYATYVGGTPYGSPAVLALVWKAEARGVWAVEGGMHRLAQTLARLCEKKGAEIRYDTPARQIETRNGKVTGVVTDAGTLPADIVVFNGDPAALHTGLLGGDVRRAVTRGNVQPRSLSAWVWAYAAEPRGLPLVHHNLFFCADPKTEFLPIHRGLPPADPTLYLCAQDRRDTIPDGGAERFEIIMNGPPVPAGVTDPEPGEKERCLKETFDRMERFGLSFSPRPELRTLTTPAEFAGLFPASQGSLYGRSPHGLLASMARPRARSRVQGLYLAGGGAHPGAGVPMATLSGRHAAEAILNDLAST</sequence>
<evidence type="ECO:0000256" key="2">
    <source>
        <dbReference type="ARBA" id="ARBA00006046"/>
    </source>
</evidence>
<evidence type="ECO:0000313" key="8">
    <source>
        <dbReference type="Proteomes" id="UP000186098"/>
    </source>
</evidence>
<keyword evidence="4 5" id="KW-0560">Oxidoreductase</keyword>